<evidence type="ECO:0000313" key="5">
    <source>
        <dbReference type="Proteomes" id="UP001526143"/>
    </source>
</evidence>
<sequence length="775" mass="86427">MTRQTNNINSTENQLNYWRQQLAGSPSLLELPSDRPRPATLSFNRAHYTFILPQLLNESLRKFKTGSESNLYTALLSTFATLLFRYCGQSDILIGSPIAHRNDEEVEVQTGLVNTLVLRLNLSDNPTFEELLSQVKQVTLKAQEHQDIPFEQLVEILQPEQTLSHHPLFQVMFVWQNTSHEPFALSGENVTPFEQNYGVEQLDLILEMCDRGSEIVGNWNYNTDLFAEATIQRMTDHFQTLLEGVLANSLEPIETLPLLTEGERHQLLVAWNETKVEHPLEKFAHNLFEEQVAQYPNTVAVVFGEAQQTYHELNQQVNKLAHYLIKLGVKPEVLVGVFLERSLEAVVAMLAVFKAGATYLPLDPTYPEERLASILEDAQAPIILTHQKWLANLPPHQTKVICLDIQKKIISEKSGENPSSDVTSNHLAYVIYTSGSTGKPKGVLIEHRGLTNVILSENSRFGINPNARLTHSSSLCFDASIAEIMGPLCAGARLYVLTPEQSMPGSALLQLLKTQAITHLCLTPSVLAILSGIKDEFPALKVVLTFGEACSPDFVAKWSQGRRFYNVYGPTEFTISATIGECTDPTSPPPIGRPHDNTQAYLLDHHLQPVPIGIPGELYLGGVQLARGYFNQPALTEQKFIPNPFAAAENPEHLYKTGDLAYYRPDGNLVFVGRVDDMVKVRGLRVELGEIETVLNKHPAVQQAVVVAHKDTSNRNQHLVAYVVPLTSMPTDTNTNVEECVAELSLTSGELSPGQTMNCQRLWFQQPLCSYRSSP</sequence>
<dbReference type="InterPro" id="IPR045851">
    <property type="entry name" value="AMP-bd_C_sf"/>
</dbReference>
<dbReference type="Gene3D" id="3.30.559.30">
    <property type="entry name" value="Nonribosomal peptide synthetase, condensation domain"/>
    <property type="match status" value="1"/>
</dbReference>
<comment type="caution">
    <text evidence="4">The sequence shown here is derived from an EMBL/GenBank/DDBJ whole genome shotgun (WGS) entry which is preliminary data.</text>
</comment>
<evidence type="ECO:0000259" key="2">
    <source>
        <dbReference type="Pfam" id="PF00668"/>
    </source>
</evidence>
<dbReference type="Pfam" id="PF00668">
    <property type="entry name" value="Condensation"/>
    <property type="match status" value="1"/>
</dbReference>
<dbReference type="PANTHER" id="PTHR45527">
    <property type="entry name" value="NONRIBOSOMAL PEPTIDE SYNTHETASE"/>
    <property type="match status" value="1"/>
</dbReference>
<dbReference type="PROSITE" id="PS00455">
    <property type="entry name" value="AMP_BINDING"/>
    <property type="match status" value="1"/>
</dbReference>
<dbReference type="Pfam" id="PF00501">
    <property type="entry name" value="AMP-binding"/>
    <property type="match status" value="1"/>
</dbReference>
<dbReference type="PRINTS" id="PR00154">
    <property type="entry name" value="AMPBINDING"/>
</dbReference>
<feature type="domain" description="AMP-dependent synthetase/ligase" evidence="1">
    <location>
        <begin position="288"/>
        <end position="630"/>
    </location>
</feature>
<organism evidence="4 5">
    <name type="scientific">Plectonema radiosum NIES-515</name>
    <dbReference type="NCBI Taxonomy" id="2986073"/>
    <lineage>
        <taxon>Bacteria</taxon>
        <taxon>Bacillati</taxon>
        <taxon>Cyanobacteriota</taxon>
        <taxon>Cyanophyceae</taxon>
        <taxon>Oscillatoriophycideae</taxon>
        <taxon>Oscillatoriales</taxon>
        <taxon>Microcoleaceae</taxon>
        <taxon>Plectonema</taxon>
    </lineage>
</organism>
<keyword evidence="5" id="KW-1185">Reference proteome</keyword>
<dbReference type="Gene3D" id="3.40.50.980">
    <property type="match status" value="2"/>
</dbReference>
<protein>
    <submittedName>
        <fullName evidence="4">Amino acid adenylation domain-containing protein</fullName>
    </submittedName>
</protein>
<dbReference type="SUPFAM" id="SSF56801">
    <property type="entry name" value="Acetyl-CoA synthetase-like"/>
    <property type="match status" value="1"/>
</dbReference>
<feature type="domain" description="Condensation" evidence="2">
    <location>
        <begin position="9"/>
        <end position="268"/>
    </location>
</feature>
<gene>
    <name evidence="4" type="ORF">OGM63_26305</name>
</gene>
<dbReference type="Proteomes" id="UP001526143">
    <property type="component" value="Unassembled WGS sequence"/>
</dbReference>
<proteinExistence type="predicted"/>
<dbReference type="InterPro" id="IPR010071">
    <property type="entry name" value="AA_adenyl_dom"/>
</dbReference>
<accession>A0ABT3B6H1</accession>
<dbReference type="RefSeq" id="WP_263748665.1">
    <property type="nucleotide sequence ID" value="NZ_JAOWRF010000371.1"/>
</dbReference>
<dbReference type="Gene3D" id="2.30.38.10">
    <property type="entry name" value="Luciferase, Domain 3"/>
    <property type="match status" value="1"/>
</dbReference>
<dbReference type="Gene3D" id="3.30.300.30">
    <property type="match status" value="1"/>
</dbReference>
<dbReference type="InterPro" id="IPR025110">
    <property type="entry name" value="AMP-bd_C"/>
</dbReference>
<feature type="domain" description="AMP-binding enzyme C-terminal" evidence="3">
    <location>
        <begin position="690"/>
        <end position="728"/>
    </location>
</feature>
<reference evidence="4 5" key="1">
    <citation type="submission" date="2022-10" db="EMBL/GenBank/DDBJ databases">
        <title>Identification of biosynthetic pathway for the production of the potent trypsin inhibitor radiosumin.</title>
        <authorList>
            <person name="Fewer D.P."/>
            <person name="Delbaje E."/>
            <person name="Ouyang X."/>
            <person name="Agostino P.D."/>
            <person name="Wahlsten M."/>
            <person name="Jokela J."/>
            <person name="Permi P."/>
            <person name="Haapaniemi E."/>
            <person name="Koistinen H."/>
        </authorList>
    </citation>
    <scope>NUCLEOTIDE SEQUENCE [LARGE SCALE GENOMIC DNA]</scope>
    <source>
        <strain evidence="4 5">NIES-515</strain>
    </source>
</reference>
<dbReference type="Pfam" id="PF13193">
    <property type="entry name" value="AMP-binding_C"/>
    <property type="match status" value="1"/>
</dbReference>
<dbReference type="Gene3D" id="3.30.559.10">
    <property type="entry name" value="Chloramphenicol acetyltransferase-like domain"/>
    <property type="match status" value="1"/>
</dbReference>
<dbReference type="InterPro" id="IPR023213">
    <property type="entry name" value="CAT-like_dom_sf"/>
</dbReference>
<dbReference type="InterPro" id="IPR020459">
    <property type="entry name" value="AMP-binding"/>
</dbReference>
<evidence type="ECO:0000259" key="1">
    <source>
        <dbReference type="Pfam" id="PF00501"/>
    </source>
</evidence>
<dbReference type="CDD" id="cd19531">
    <property type="entry name" value="LCL_NRPS-like"/>
    <property type="match status" value="1"/>
</dbReference>
<dbReference type="SUPFAM" id="SSF52777">
    <property type="entry name" value="CoA-dependent acyltransferases"/>
    <property type="match status" value="1"/>
</dbReference>
<dbReference type="InterPro" id="IPR020845">
    <property type="entry name" value="AMP-binding_CS"/>
</dbReference>
<evidence type="ECO:0000313" key="4">
    <source>
        <dbReference type="EMBL" id="MCV3216976.1"/>
    </source>
</evidence>
<evidence type="ECO:0000259" key="3">
    <source>
        <dbReference type="Pfam" id="PF13193"/>
    </source>
</evidence>
<dbReference type="NCBIfam" id="TIGR01733">
    <property type="entry name" value="AA-adenyl-dom"/>
    <property type="match status" value="1"/>
</dbReference>
<dbReference type="CDD" id="cd05930">
    <property type="entry name" value="A_NRPS"/>
    <property type="match status" value="1"/>
</dbReference>
<dbReference type="EMBL" id="JAOWRF010000371">
    <property type="protein sequence ID" value="MCV3216976.1"/>
    <property type="molecule type" value="Genomic_DNA"/>
</dbReference>
<dbReference type="PANTHER" id="PTHR45527:SF1">
    <property type="entry name" value="FATTY ACID SYNTHASE"/>
    <property type="match status" value="1"/>
</dbReference>
<dbReference type="InterPro" id="IPR001242">
    <property type="entry name" value="Condensation_dom"/>
</dbReference>
<name>A0ABT3B6H1_9CYAN</name>
<dbReference type="InterPro" id="IPR000873">
    <property type="entry name" value="AMP-dep_synth/lig_dom"/>
</dbReference>